<dbReference type="SUPFAM" id="SSF103481">
    <property type="entry name" value="Multidrug resistance efflux transporter EmrE"/>
    <property type="match status" value="1"/>
</dbReference>
<feature type="transmembrane region" description="Helical" evidence="6">
    <location>
        <begin position="211"/>
        <end position="230"/>
    </location>
</feature>
<feature type="transmembrane region" description="Helical" evidence="6">
    <location>
        <begin position="119"/>
        <end position="136"/>
    </location>
</feature>
<feature type="transmembrane region" description="Helical" evidence="6">
    <location>
        <begin position="310"/>
        <end position="327"/>
    </location>
</feature>
<evidence type="ECO:0000313" key="7">
    <source>
        <dbReference type="EMBL" id="ODQ63774.1"/>
    </source>
</evidence>
<keyword evidence="7" id="KW-0762">Sugar transport</keyword>
<proteinExistence type="predicted"/>
<organism evidence="7 8">
    <name type="scientific">Nadsonia fulvescens var. elongata DSM 6958</name>
    <dbReference type="NCBI Taxonomy" id="857566"/>
    <lineage>
        <taxon>Eukaryota</taxon>
        <taxon>Fungi</taxon>
        <taxon>Dikarya</taxon>
        <taxon>Ascomycota</taxon>
        <taxon>Saccharomycotina</taxon>
        <taxon>Dipodascomycetes</taxon>
        <taxon>Dipodascales</taxon>
        <taxon>Dipodascales incertae sedis</taxon>
        <taxon>Nadsonia</taxon>
    </lineage>
</organism>
<comment type="subcellular location">
    <subcellularLocation>
        <location evidence="1">Membrane</location>
        <topology evidence="1">Multi-pass membrane protein</topology>
    </subcellularLocation>
</comment>
<reference evidence="7 8" key="1">
    <citation type="journal article" date="2016" name="Proc. Natl. Acad. Sci. U.S.A.">
        <title>Comparative genomics of biotechnologically important yeasts.</title>
        <authorList>
            <person name="Riley R."/>
            <person name="Haridas S."/>
            <person name="Wolfe K.H."/>
            <person name="Lopes M.R."/>
            <person name="Hittinger C.T."/>
            <person name="Goeker M."/>
            <person name="Salamov A.A."/>
            <person name="Wisecaver J.H."/>
            <person name="Long T.M."/>
            <person name="Calvey C.H."/>
            <person name="Aerts A.L."/>
            <person name="Barry K.W."/>
            <person name="Choi C."/>
            <person name="Clum A."/>
            <person name="Coughlan A.Y."/>
            <person name="Deshpande S."/>
            <person name="Douglass A.P."/>
            <person name="Hanson S.J."/>
            <person name="Klenk H.-P."/>
            <person name="LaButti K.M."/>
            <person name="Lapidus A."/>
            <person name="Lindquist E.A."/>
            <person name="Lipzen A.M."/>
            <person name="Meier-Kolthoff J.P."/>
            <person name="Ohm R.A."/>
            <person name="Otillar R.P."/>
            <person name="Pangilinan J.L."/>
            <person name="Peng Y."/>
            <person name="Rokas A."/>
            <person name="Rosa C.A."/>
            <person name="Scheuner C."/>
            <person name="Sibirny A.A."/>
            <person name="Slot J.C."/>
            <person name="Stielow J.B."/>
            <person name="Sun H."/>
            <person name="Kurtzman C.P."/>
            <person name="Blackwell M."/>
            <person name="Grigoriev I.V."/>
            <person name="Jeffries T.W."/>
        </authorList>
    </citation>
    <scope>NUCLEOTIDE SEQUENCE [LARGE SCALE GENOMIC DNA]</scope>
    <source>
        <strain evidence="7 8">DSM 6958</strain>
    </source>
</reference>
<evidence type="ECO:0000256" key="4">
    <source>
        <dbReference type="ARBA" id="ARBA00023136"/>
    </source>
</evidence>
<dbReference type="OrthoDB" id="408493at2759"/>
<accession>A0A1E3PEZ1</accession>
<feature type="transmembrane region" description="Helical" evidence="6">
    <location>
        <begin position="333"/>
        <end position="350"/>
    </location>
</feature>
<feature type="transmembrane region" description="Helical" evidence="6">
    <location>
        <begin position="280"/>
        <end position="303"/>
    </location>
</feature>
<dbReference type="PIRSF" id="PIRSF005799">
    <property type="entry name" value="UDP-gal_transpt"/>
    <property type="match status" value="1"/>
</dbReference>
<dbReference type="Pfam" id="PF04142">
    <property type="entry name" value="Nuc_sug_transp"/>
    <property type="match status" value="1"/>
</dbReference>
<keyword evidence="8" id="KW-1185">Reference proteome</keyword>
<evidence type="ECO:0000256" key="1">
    <source>
        <dbReference type="ARBA" id="ARBA00004141"/>
    </source>
</evidence>
<dbReference type="Proteomes" id="UP000095009">
    <property type="component" value="Unassembled WGS sequence"/>
</dbReference>
<evidence type="ECO:0000256" key="2">
    <source>
        <dbReference type="ARBA" id="ARBA00022692"/>
    </source>
</evidence>
<feature type="transmembrane region" description="Helical" evidence="6">
    <location>
        <begin position="15"/>
        <end position="35"/>
    </location>
</feature>
<gene>
    <name evidence="7" type="ORF">NADFUDRAFT_84362</name>
</gene>
<dbReference type="AlphaFoldDB" id="A0A1E3PEZ1"/>
<dbReference type="EMBL" id="KV454414">
    <property type="protein sequence ID" value="ODQ63774.1"/>
    <property type="molecule type" value="Genomic_DNA"/>
</dbReference>
<evidence type="ECO:0000256" key="3">
    <source>
        <dbReference type="ARBA" id="ARBA00022989"/>
    </source>
</evidence>
<dbReference type="GO" id="GO:0000139">
    <property type="term" value="C:Golgi membrane"/>
    <property type="evidence" value="ECO:0007669"/>
    <property type="project" value="EnsemblFungi"/>
</dbReference>
<keyword evidence="4 6" id="KW-0472">Membrane</keyword>
<keyword evidence="7" id="KW-0813">Transport</keyword>
<name>A0A1E3PEZ1_9ASCO</name>
<dbReference type="GO" id="GO:0005459">
    <property type="term" value="F:UDP-galactose transmembrane transporter activity"/>
    <property type="evidence" value="ECO:0007669"/>
    <property type="project" value="EnsemblFungi"/>
</dbReference>
<dbReference type="NCBIfam" id="TIGR00803">
    <property type="entry name" value="nst"/>
    <property type="match status" value="2"/>
</dbReference>
<evidence type="ECO:0000313" key="8">
    <source>
        <dbReference type="Proteomes" id="UP000095009"/>
    </source>
</evidence>
<feature type="transmembrane region" description="Helical" evidence="6">
    <location>
        <begin position="47"/>
        <end position="70"/>
    </location>
</feature>
<feature type="compositionally biased region" description="Polar residues" evidence="5">
    <location>
        <begin position="363"/>
        <end position="374"/>
    </location>
</feature>
<feature type="transmembrane region" description="Helical" evidence="6">
    <location>
        <begin position="148"/>
        <end position="169"/>
    </location>
</feature>
<feature type="transmembrane region" description="Helical" evidence="6">
    <location>
        <begin position="242"/>
        <end position="260"/>
    </location>
</feature>
<dbReference type="GO" id="GO:0097624">
    <property type="term" value="P:UDP-galactose transmembrane import into Golgi lumen"/>
    <property type="evidence" value="ECO:0007669"/>
    <property type="project" value="EnsemblFungi"/>
</dbReference>
<evidence type="ECO:0000256" key="6">
    <source>
        <dbReference type="SAM" id="Phobius"/>
    </source>
</evidence>
<evidence type="ECO:0000256" key="5">
    <source>
        <dbReference type="SAM" id="MobiDB-lite"/>
    </source>
</evidence>
<dbReference type="PANTHER" id="PTHR10231">
    <property type="entry name" value="NUCLEOTIDE-SUGAR TRANSMEMBRANE TRANSPORTER"/>
    <property type="match status" value="1"/>
</dbReference>
<dbReference type="InterPro" id="IPR037185">
    <property type="entry name" value="EmrE-like"/>
</dbReference>
<protein>
    <submittedName>
        <fullName evidence="7">Nucleotide-sugar transporter</fullName>
    </submittedName>
</protein>
<dbReference type="STRING" id="857566.A0A1E3PEZ1"/>
<dbReference type="InterPro" id="IPR007271">
    <property type="entry name" value="Nuc_sug_transpt"/>
</dbReference>
<feature type="region of interest" description="Disordered" evidence="5">
    <location>
        <begin position="363"/>
        <end position="386"/>
    </location>
</feature>
<keyword evidence="3 6" id="KW-1133">Transmembrane helix</keyword>
<keyword evidence="2 6" id="KW-0812">Transmembrane</keyword>
<sequence>MSDTAPKIWGISMKYISLVTLTLQNSSLILVMHYSRVMPGFTRDSRYLASTAVLMNELIKLFICLTAATYESHGRLGLVFKQVFSHDCWKLAIPAGLYTLQNSLQYVAVANLDAATFQVTYQLKIITTALFSVILLRRQLFKHQWVSLVILTLGIAIVQVPAEAITNLLDVAWSMLGKNDQHHPHSPPGRKLESRMFSGGEAAASEMNGSVGMIAVLTACSLSGLAGVYFEKVLKGTSTTLWVRNIQLSFFSLFPAALIGCGIYDREAISEFGFFHGYNGVVWTAILLQAFGGIVVALCVKYADNIVKNFATSISIIISCIASVMFFDFHVSLAFITGSIMVIYATYLYGRPAPNPKNLIPLSQSADSPSSGSESLEENSIKLNRM</sequence>